<dbReference type="GO" id="GO:0006950">
    <property type="term" value="P:response to stress"/>
    <property type="evidence" value="ECO:0007669"/>
    <property type="project" value="UniProtKB-ARBA"/>
</dbReference>
<keyword evidence="3" id="KW-0723">Serine/threonine-protein kinase</keyword>
<dbReference type="PaxDb" id="3880-AET02515"/>
<gene>
    <name evidence="25" type="primary">11407201</name>
    <name evidence="23" type="ordered locus">MTR_8g041710</name>
    <name evidence="22" type="ORF">MtrDRAFT_AC147431g33v2</name>
    <name evidence="24" type="ORF">MtrunA17_Chr8g0354351</name>
</gene>
<dbReference type="PROSITE" id="PS00108">
    <property type="entry name" value="PROTEIN_KINASE_ST"/>
    <property type="match status" value="1"/>
</dbReference>
<dbReference type="Pfam" id="PF07714">
    <property type="entry name" value="PK_Tyr_Ser-Thr"/>
    <property type="match status" value="1"/>
</dbReference>
<dbReference type="FunFam" id="1.10.510.10:FF:000129">
    <property type="entry name" value="cysteine-rich receptor-like protein kinase 10"/>
    <property type="match status" value="1"/>
</dbReference>
<evidence type="ECO:0000313" key="26">
    <source>
        <dbReference type="Proteomes" id="UP000002051"/>
    </source>
</evidence>
<evidence type="ECO:0000256" key="8">
    <source>
        <dbReference type="ARBA" id="ARBA00022741"/>
    </source>
</evidence>
<reference evidence="22" key="1">
    <citation type="submission" date="2006-03" db="EMBL/GenBank/DDBJ databases">
        <authorList>
            <person name="Qin B."/>
            <person name="Lin S."/>
            <person name="Roe B.A."/>
        </authorList>
    </citation>
    <scope>NUCLEOTIDE SEQUENCE</scope>
</reference>
<dbReference type="HOGENOM" id="CLU_000288_35_2_1"/>
<keyword evidence="14 23" id="KW-0675">Receptor</keyword>
<keyword evidence="12 18" id="KW-0472">Membrane</keyword>
<keyword evidence="10" id="KW-0067">ATP-binding</keyword>
<dbReference type="PROSITE" id="PS50011">
    <property type="entry name" value="PROTEIN_KINASE_DOM"/>
    <property type="match status" value="1"/>
</dbReference>
<keyword evidence="11 18" id="KW-1133">Transmembrane helix</keyword>
<dbReference type="CDD" id="cd23509">
    <property type="entry name" value="Gnk2-like"/>
    <property type="match status" value="2"/>
</dbReference>
<evidence type="ECO:0000256" key="13">
    <source>
        <dbReference type="ARBA" id="ARBA00023157"/>
    </source>
</evidence>
<evidence type="ECO:0000256" key="1">
    <source>
        <dbReference type="ARBA" id="ARBA00004167"/>
    </source>
</evidence>
<dbReference type="EMBL" id="CM001224">
    <property type="protein sequence ID" value="AET02515.1"/>
    <property type="molecule type" value="Genomic_DNA"/>
</dbReference>
<evidence type="ECO:0000256" key="5">
    <source>
        <dbReference type="ARBA" id="ARBA00022692"/>
    </source>
</evidence>
<dbReference type="OrthoDB" id="4062651at2759"/>
<evidence type="ECO:0000256" key="16">
    <source>
        <dbReference type="ARBA" id="ARBA00047899"/>
    </source>
</evidence>
<evidence type="ECO:0000313" key="25">
    <source>
        <dbReference type="EnsemblPlants" id="AET02515"/>
    </source>
</evidence>
<evidence type="ECO:0000313" key="24">
    <source>
        <dbReference type="EMBL" id="RHN40401.1"/>
    </source>
</evidence>
<dbReference type="SMART" id="SM00220">
    <property type="entry name" value="S_TKc"/>
    <property type="match status" value="1"/>
</dbReference>
<evidence type="ECO:0000256" key="11">
    <source>
        <dbReference type="ARBA" id="ARBA00022989"/>
    </source>
</evidence>
<feature type="signal peptide" evidence="19">
    <location>
        <begin position="1"/>
        <end position="25"/>
    </location>
</feature>
<dbReference type="OMA" id="DIFPECC"/>
<reference evidence="27" key="6">
    <citation type="journal article" date="2018" name="Nat. Plants">
        <title>Whole-genome landscape of Medicago truncatula symbiotic genes.</title>
        <authorList>
            <person name="Pecrix Y."/>
            <person name="Staton S.E."/>
            <person name="Sallet E."/>
            <person name="Lelandais-Briere C."/>
            <person name="Moreau S."/>
            <person name="Carrere S."/>
            <person name="Blein T."/>
            <person name="Jardinaud M.F."/>
            <person name="Latrasse D."/>
            <person name="Zouine M."/>
            <person name="Zahm M."/>
            <person name="Kreplak J."/>
            <person name="Mayjonade B."/>
            <person name="Satge C."/>
            <person name="Perez M."/>
            <person name="Cauet S."/>
            <person name="Marande W."/>
            <person name="Chantry-Darmon C."/>
            <person name="Lopez-Roques C."/>
            <person name="Bouchez O."/>
            <person name="Berard A."/>
            <person name="Debelle F."/>
            <person name="Munos S."/>
            <person name="Bendahmane A."/>
            <person name="Berges H."/>
            <person name="Niebel A."/>
            <person name="Buitink J."/>
            <person name="Frugier F."/>
            <person name="Benhamed M."/>
            <person name="Crespi M."/>
            <person name="Gouzy J."/>
            <person name="Gamas P."/>
        </authorList>
    </citation>
    <scope>NUCLEOTIDE SEQUENCE [LARGE SCALE GENOMIC DNA]</scope>
    <source>
        <strain evidence="27">cv. Jemalong A17</strain>
    </source>
</reference>
<dbReference type="EMBL" id="PSQE01000008">
    <property type="protein sequence ID" value="RHN40401.1"/>
    <property type="molecule type" value="Genomic_DNA"/>
</dbReference>
<dbReference type="InterPro" id="IPR001245">
    <property type="entry name" value="Ser-Thr/Tyr_kinase_cat_dom"/>
</dbReference>
<evidence type="ECO:0000256" key="4">
    <source>
        <dbReference type="ARBA" id="ARBA00022679"/>
    </source>
</evidence>
<comment type="subcellular location">
    <subcellularLocation>
        <location evidence="1">Membrane</location>
        <topology evidence="1">Single-pass membrane protein</topology>
    </subcellularLocation>
</comment>
<feature type="chain" id="PRO_5014586032" description="non-specific serine/threonine protein kinase" evidence="19">
    <location>
        <begin position="26"/>
        <end position="652"/>
    </location>
</feature>
<dbReference type="Pfam" id="PF11883">
    <property type="entry name" value="DUF3403"/>
    <property type="match status" value="1"/>
</dbReference>
<sequence length="652" mass="73005">MTCTRLVSFMALFLLLFVLITSISAQTPIYMYNFCNSTQKSLSTSYQSNVNNLLLWFNSDSATGKESNHTTLGNNDDAVYGSYDCRGDIADQFCRFCINSAINEISQRCPNGVSAVIWYDICIIRYSNQNYFGKVVVTPSWNITGSNSVKDSTEIGKAVDLMRSLMRKMTEANQSWATSELNWSDTEKRYGLVQCSGDLNNDGCTECLETLFDKIHLCCGTKVTWALVAPSCGIRFDDQLFYQLTENTGSSSPVPNPAKNEGASKSKTLIITLSSVLVAVALVCFCVFVRLRKGGLIFKNIPNAIHDHVQRDDSLDGDLPIIPLTVIHQSTNYFSESSKLGEGGFGPVYKGTLPDGTEIAVKRLAEASNQGLEEFKNEVIFIAKLQHRNLVKLLGCCIEENEKILVYEYMPNSSLDFHLFNEEKHKQLDWKLQLSIVNGIARGLQYLHEDSRLRVIHRDLKASNVLLDSEMNPKISDFGLARKFESGRIETKTKRVVGTYGYMAPEYAMVGVFSVKSDVYSFGVLILEIIYGKRNGEFFLSDHRQSLLLHTWRLWCEGKCLEKIHPIHKESYIESEVMKCIHIGLLCVQEDAADRPTMSTVVVMLGSDTITLPNPKPPAFSVTRVSDEEGTTSKSSKDNYVNEVPITIVSPR</sequence>
<comment type="catalytic activity">
    <reaction evidence="17">
        <text>L-seryl-[protein] + ATP = O-phospho-L-seryl-[protein] + ADP + H(+)</text>
        <dbReference type="Rhea" id="RHEA:17989"/>
        <dbReference type="Rhea" id="RHEA-COMP:9863"/>
        <dbReference type="Rhea" id="RHEA-COMP:11604"/>
        <dbReference type="ChEBI" id="CHEBI:15378"/>
        <dbReference type="ChEBI" id="CHEBI:29999"/>
        <dbReference type="ChEBI" id="CHEBI:30616"/>
        <dbReference type="ChEBI" id="CHEBI:83421"/>
        <dbReference type="ChEBI" id="CHEBI:456216"/>
        <dbReference type="EC" id="2.7.11.1"/>
    </reaction>
</comment>
<keyword evidence="5 18" id="KW-0812">Transmembrane</keyword>
<dbReference type="Gramene" id="rna46549">
    <property type="protein sequence ID" value="RHN40401.1"/>
    <property type="gene ID" value="gene46549"/>
</dbReference>
<feature type="transmembrane region" description="Helical" evidence="18">
    <location>
        <begin position="269"/>
        <end position="289"/>
    </location>
</feature>
<dbReference type="Gene3D" id="1.10.510.10">
    <property type="entry name" value="Transferase(Phosphotransferase) domain 1"/>
    <property type="match status" value="1"/>
</dbReference>
<dbReference type="InterPro" id="IPR011009">
    <property type="entry name" value="Kinase-like_dom_sf"/>
</dbReference>
<dbReference type="SUPFAM" id="SSF56112">
    <property type="entry name" value="Protein kinase-like (PK-like)"/>
    <property type="match status" value="1"/>
</dbReference>
<evidence type="ECO:0000256" key="17">
    <source>
        <dbReference type="ARBA" id="ARBA00048679"/>
    </source>
</evidence>
<dbReference type="EnsemblPlants" id="AET02515">
    <property type="protein sequence ID" value="AET02515"/>
    <property type="gene ID" value="MTR_8g041710"/>
</dbReference>
<dbReference type="Pfam" id="PF01657">
    <property type="entry name" value="Stress-antifung"/>
    <property type="match status" value="2"/>
</dbReference>
<feature type="domain" description="Gnk2-homologous" evidence="21">
    <location>
        <begin position="28"/>
        <end position="131"/>
    </location>
</feature>
<reference evidence="24" key="7">
    <citation type="journal article" date="2018" name="Nat. Plants">
        <title>Whole-genome landscape of Medicago truncatula symbiotic genes.</title>
        <authorList>
            <person name="Pecrix Y."/>
            <person name="Gamas P."/>
            <person name="Carrere S."/>
        </authorList>
    </citation>
    <scope>NUCLEOTIDE SEQUENCE</scope>
    <source>
        <tissue evidence="24">Leaves</tissue>
    </source>
</reference>
<proteinExistence type="predicted"/>
<reference evidence="23 26" key="4">
    <citation type="journal article" date="2014" name="BMC Genomics">
        <title>An improved genome release (version Mt4.0) for the model legume Medicago truncatula.</title>
        <authorList>
            <person name="Tang H."/>
            <person name="Krishnakumar V."/>
            <person name="Bidwell S."/>
            <person name="Rosen B."/>
            <person name="Chan A."/>
            <person name="Zhou S."/>
            <person name="Gentzbittel L."/>
            <person name="Childs K.L."/>
            <person name="Yandell M."/>
            <person name="Gundlach H."/>
            <person name="Mayer K.F."/>
            <person name="Schwartz D.C."/>
            <person name="Town C.D."/>
        </authorList>
    </citation>
    <scope>GENOME REANNOTATION</scope>
    <source>
        <strain evidence="25 26">cv. Jemalong A17</strain>
    </source>
</reference>
<keyword evidence="8" id="KW-0547">Nucleotide-binding</keyword>
<dbReference type="Proteomes" id="UP000265566">
    <property type="component" value="Chromosome 8"/>
</dbReference>
<evidence type="ECO:0000256" key="12">
    <source>
        <dbReference type="ARBA" id="ARBA00023136"/>
    </source>
</evidence>
<dbReference type="EC" id="2.7.11.1" evidence="2"/>
<evidence type="ECO:0000256" key="14">
    <source>
        <dbReference type="ARBA" id="ARBA00023170"/>
    </source>
</evidence>
<reference evidence="25" key="5">
    <citation type="submission" date="2015-04" db="UniProtKB">
        <authorList>
            <consortium name="EnsemblPlants"/>
        </authorList>
    </citation>
    <scope>IDENTIFICATION</scope>
    <source>
        <strain evidence="25">cv. Jemalong A17</strain>
    </source>
</reference>
<name>Q1S5M1_MEDTR</name>
<dbReference type="InterPro" id="IPR038408">
    <property type="entry name" value="GNK2_sf"/>
</dbReference>
<evidence type="ECO:0000256" key="10">
    <source>
        <dbReference type="ARBA" id="ARBA00022840"/>
    </source>
</evidence>
<dbReference type="AlphaFoldDB" id="Q1S5M1"/>
<dbReference type="GO" id="GO:0005524">
    <property type="term" value="F:ATP binding"/>
    <property type="evidence" value="ECO:0007669"/>
    <property type="project" value="UniProtKB-KW"/>
</dbReference>
<dbReference type="PANTHER" id="PTHR27002:SF518">
    <property type="entry name" value="PROTEIN KINASE DOMAIN"/>
    <property type="match status" value="1"/>
</dbReference>
<dbReference type="PROSITE" id="PS51473">
    <property type="entry name" value="GNK2"/>
    <property type="match status" value="2"/>
</dbReference>
<evidence type="ECO:0000256" key="7">
    <source>
        <dbReference type="ARBA" id="ARBA00022737"/>
    </source>
</evidence>
<reference evidence="22" key="2">
    <citation type="submission" date="2006-04" db="EMBL/GenBank/DDBJ databases">
        <authorList>
            <consortium name="The International Medicago Genome Annotation Group"/>
        </authorList>
    </citation>
    <scope>NUCLEOTIDE SEQUENCE</scope>
</reference>
<evidence type="ECO:0000256" key="15">
    <source>
        <dbReference type="ARBA" id="ARBA00023180"/>
    </source>
</evidence>
<evidence type="ECO:0000313" key="23">
    <source>
        <dbReference type="EMBL" id="AET02515.1"/>
    </source>
</evidence>
<protein>
    <recommendedName>
        <fullName evidence="2">non-specific serine/threonine protein kinase</fullName>
        <ecNumber evidence="2">2.7.11.1</ecNumber>
    </recommendedName>
</protein>
<evidence type="ECO:0000256" key="3">
    <source>
        <dbReference type="ARBA" id="ARBA00022527"/>
    </source>
</evidence>
<dbReference type="InterPro" id="IPR002902">
    <property type="entry name" value="GNK2"/>
</dbReference>
<keyword evidence="6 19" id="KW-0732">Signal</keyword>
<dbReference type="FunFam" id="3.30.200.20:FF:000195">
    <property type="entry name" value="G-type lectin S-receptor-like serine/threonine-protein kinase"/>
    <property type="match status" value="1"/>
</dbReference>
<dbReference type="Proteomes" id="UP000002051">
    <property type="component" value="Chromosome 8"/>
</dbReference>
<keyword evidence="15" id="KW-0325">Glycoprotein</keyword>
<dbReference type="Gene3D" id="3.30.430.20">
    <property type="entry name" value="Gnk2 domain, C-X8-C-X2-C motif"/>
    <property type="match status" value="2"/>
</dbReference>
<dbReference type="InterPro" id="IPR021820">
    <property type="entry name" value="S-locus_recpt_kinase_C"/>
</dbReference>
<dbReference type="EMBL" id="AC147431">
    <property type="protein sequence ID" value="ABE88085.1"/>
    <property type="molecule type" value="Genomic_DNA"/>
</dbReference>
<dbReference type="PANTHER" id="PTHR27002">
    <property type="entry name" value="RECEPTOR-LIKE SERINE/THREONINE-PROTEIN KINASE SD1-8"/>
    <property type="match status" value="1"/>
</dbReference>
<dbReference type="InterPro" id="IPR000719">
    <property type="entry name" value="Prot_kinase_dom"/>
</dbReference>
<dbReference type="GO" id="GO:0007165">
    <property type="term" value="P:signal transduction"/>
    <property type="evidence" value="ECO:0000318"/>
    <property type="project" value="GO_Central"/>
</dbReference>
<evidence type="ECO:0000313" key="22">
    <source>
        <dbReference type="EMBL" id="ABE88085.1"/>
    </source>
</evidence>
<feature type="domain" description="Protein kinase" evidence="20">
    <location>
        <begin position="334"/>
        <end position="610"/>
    </location>
</feature>
<dbReference type="InterPro" id="IPR008271">
    <property type="entry name" value="Ser/Thr_kinase_AS"/>
</dbReference>
<evidence type="ECO:0000313" key="27">
    <source>
        <dbReference type="Proteomes" id="UP000265566"/>
    </source>
</evidence>
<reference evidence="23 26" key="3">
    <citation type="journal article" date="2011" name="Nature">
        <title>The Medicago genome provides insight into the evolution of rhizobial symbioses.</title>
        <authorList>
            <person name="Young N.D."/>
            <person name="Debelle F."/>
            <person name="Oldroyd G.E."/>
            <person name="Geurts R."/>
            <person name="Cannon S.B."/>
            <person name="Udvardi M.K."/>
            <person name="Benedito V.A."/>
            <person name="Mayer K.F."/>
            <person name="Gouzy J."/>
            <person name="Schoof H."/>
            <person name="Van de Peer Y."/>
            <person name="Proost S."/>
            <person name="Cook D.R."/>
            <person name="Meyers B.C."/>
            <person name="Spannagl M."/>
            <person name="Cheung F."/>
            <person name="De Mita S."/>
            <person name="Krishnakumar V."/>
            <person name="Gundlach H."/>
            <person name="Zhou S."/>
            <person name="Mudge J."/>
            <person name="Bharti A.K."/>
            <person name="Murray J.D."/>
            <person name="Naoumkina M.A."/>
            <person name="Rosen B."/>
            <person name="Silverstein K.A."/>
            <person name="Tang H."/>
            <person name="Rombauts S."/>
            <person name="Zhao P.X."/>
            <person name="Zhou P."/>
            <person name="Barbe V."/>
            <person name="Bardou P."/>
            <person name="Bechner M."/>
            <person name="Bellec A."/>
            <person name="Berger A."/>
            <person name="Berges H."/>
            <person name="Bidwell S."/>
            <person name="Bisseling T."/>
            <person name="Choisne N."/>
            <person name="Couloux A."/>
            <person name="Denny R."/>
            <person name="Deshpande S."/>
            <person name="Dai X."/>
            <person name="Doyle J.J."/>
            <person name="Dudez A.M."/>
            <person name="Farmer A.D."/>
            <person name="Fouteau S."/>
            <person name="Franken C."/>
            <person name="Gibelin C."/>
            <person name="Gish J."/>
            <person name="Goldstein S."/>
            <person name="Gonzalez A.J."/>
            <person name="Green P.J."/>
            <person name="Hallab A."/>
            <person name="Hartog M."/>
            <person name="Hua A."/>
            <person name="Humphray S.J."/>
            <person name="Jeong D.H."/>
            <person name="Jing Y."/>
            <person name="Jocker A."/>
            <person name="Kenton S.M."/>
            <person name="Kim D.J."/>
            <person name="Klee K."/>
            <person name="Lai H."/>
            <person name="Lang C."/>
            <person name="Lin S."/>
            <person name="Macmil S.L."/>
            <person name="Magdelenat G."/>
            <person name="Matthews L."/>
            <person name="McCorrison J."/>
            <person name="Monaghan E.L."/>
            <person name="Mun J.H."/>
            <person name="Najar F.Z."/>
            <person name="Nicholson C."/>
            <person name="Noirot C."/>
            <person name="O'Bleness M."/>
            <person name="Paule C.R."/>
            <person name="Poulain J."/>
            <person name="Prion F."/>
            <person name="Qin B."/>
            <person name="Qu C."/>
            <person name="Retzel E.F."/>
            <person name="Riddle C."/>
            <person name="Sallet E."/>
            <person name="Samain S."/>
            <person name="Samson N."/>
            <person name="Sanders I."/>
            <person name="Saurat O."/>
            <person name="Scarpelli C."/>
            <person name="Schiex T."/>
            <person name="Segurens B."/>
            <person name="Severin A.J."/>
            <person name="Sherrier D.J."/>
            <person name="Shi R."/>
            <person name="Sims S."/>
            <person name="Singer S.R."/>
            <person name="Sinharoy S."/>
            <person name="Sterck L."/>
            <person name="Viollet A."/>
            <person name="Wang B.B."/>
            <person name="Wang K."/>
            <person name="Wang M."/>
            <person name="Wang X."/>
            <person name="Warfsmann J."/>
            <person name="Weissenbach J."/>
            <person name="White D.D."/>
            <person name="White J.D."/>
            <person name="Wiley G.B."/>
            <person name="Wincker P."/>
            <person name="Xing Y."/>
            <person name="Yang L."/>
            <person name="Yao Z."/>
            <person name="Ying F."/>
            <person name="Zhai J."/>
            <person name="Zhou L."/>
            <person name="Zuber A."/>
            <person name="Denarie J."/>
            <person name="Dixon R.A."/>
            <person name="May G.D."/>
            <person name="Schwartz D.C."/>
            <person name="Rogers J."/>
            <person name="Quetier F."/>
            <person name="Town C.D."/>
            <person name="Roe B.A."/>
        </authorList>
    </citation>
    <scope>NUCLEOTIDE SEQUENCE [LARGE SCALE GENOMIC DNA]</scope>
    <source>
        <strain evidence="23">A17</strain>
        <strain evidence="25 26">cv. Jemalong A17</strain>
    </source>
</reference>
<accession>Q1S5M1</accession>
<dbReference type="KEGG" id="mtr:11407201"/>
<dbReference type="GO" id="GO:0005886">
    <property type="term" value="C:plasma membrane"/>
    <property type="evidence" value="ECO:0000318"/>
    <property type="project" value="GO_Central"/>
</dbReference>
<keyword evidence="26" id="KW-1185">Reference proteome</keyword>
<keyword evidence="13" id="KW-1015">Disulfide bond</keyword>
<dbReference type="GO" id="GO:0006955">
    <property type="term" value="P:immune response"/>
    <property type="evidence" value="ECO:0000318"/>
    <property type="project" value="GO_Central"/>
</dbReference>
<dbReference type="GO" id="GO:0004674">
    <property type="term" value="F:protein serine/threonine kinase activity"/>
    <property type="evidence" value="ECO:0000318"/>
    <property type="project" value="GO_Central"/>
</dbReference>
<evidence type="ECO:0000256" key="19">
    <source>
        <dbReference type="SAM" id="SignalP"/>
    </source>
</evidence>
<feature type="domain" description="Gnk2-homologous" evidence="21">
    <location>
        <begin position="136"/>
        <end position="241"/>
    </location>
</feature>
<evidence type="ECO:0000256" key="9">
    <source>
        <dbReference type="ARBA" id="ARBA00022777"/>
    </source>
</evidence>
<dbReference type="Gene3D" id="3.30.200.20">
    <property type="entry name" value="Phosphorylase Kinase, domain 1"/>
    <property type="match status" value="1"/>
</dbReference>
<evidence type="ECO:0000256" key="18">
    <source>
        <dbReference type="SAM" id="Phobius"/>
    </source>
</evidence>
<dbReference type="eggNOG" id="ENOG502QWDY">
    <property type="taxonomic scope" value="Eukaryota"/>
</dbReference>
<organism evidence="22">
    <name type="scientific">Medicago truncatula</name>
    <name type="common">Barrel medic</name>
    <name type="synonym">Medicago tribuloides</name>
    <dbReference type="NCBI Taxonomy" id="3880"/>
    <lineage>
        <taxon>Eukaryota</taxon>
        <taxon>Viridiplantae</taxon>
        <taxon>Streptophyta</taxon>
        <taxon>Embryophyta</taxon>
        <taxon>Tracheophyta</taxon>
        <taxon>Spermatophyta</taxon>
        <taxon>Magnoliopsida</taxon>
        <taxon>eudicotyledons</taxon>
        <taxon>Gunneridae</taxon>
        <taxon>Pentapetalae</taxon>
        <taxon>rosids</taxon>
        <taxon>fabids</taxon>
        <taxon>Fabales</taxon>
        <taxon>Fabaceae</taxon>
        <taxon>Papilionoideae</taxon>
        <taxon>50 kb inversion clade</taxon>
        <taxon>NPAAA clade</taxon>
        <taxon>Hologalegina</taxon>
        <taxon>IRL clade</taxon>
        <taxon>Trifolieae</taxon>
        <taxon>Medicago</taxon>
    </lineage>
</organism>
<comment type="catalytic activity">
    <reaction evidence="16">
        <text>L-threonyl-[protein] + ATP = O-phospho-L-threonyl-[protein] + ADP + H(+)</text>
        <dbReference type="Rhea" id="RHEA:46608"/>
        <dbReference type="Rhea" id="RHEA-COMP:11060"/>
        <dbReference type="Rhea" id="RHEA-COMP:11605"/>
        <dbReference type="ChEBI" id="CHEBI:15378"/>
        <dbReference type="ChEBI" id="CHEBI:30013"/>
        <dbReference type="ChEBI" id="CHEBI:30616"/>
        <dbReference type="ChEBI" id="CHEBI:61977"/>
        <dbReference type="ChEBI" id="CHEBI:456216"/>
        <dbReference type="EC" id="2.7.11.1"/>
    </reaction>
</comment>
<evidence type="ECO:0000259" key="20">
    <source>
        <dbReference type="PROSITE" id="PS50011"/>
    </source>
</evidence>
<keyword evidence="9 22" id="KW-0418">Kinase</keyword>
<evidence type="ECO:0000256" key="6">
    <source>
        <dbReference type="ARBA" id="ARBA00022729"/>
    </source>
</evidence>
<dbReference type="CDD" id="cd14066">
    <property type="entry name" value="STKc_IRAK"/>
    <property type="match status" value="1"/>
</dbReference>
<keyword evidence="7" id="KW-0677">Repeat</keyword>
<evidence type="ECO:0000259" key="21">
    <source>
        <dbReference type="PROSITE" id="PS51473"/>
    </source>
</evidence>
<evidence type="ECO:0000256" key="2">
    <source>
        <dbReference type="ARBA" id="ARBA00012513"/>
    </source>
</evidence>
<keyword evidence="4 24" id="KW-0808">Transferase</keyword>